<evidence type="ECO:0008006" key="4">
    <source>
        <dbReference type="Google" id="ProtNLM"/>
    </source>
</evidence>
<organism evidence="2 3">
    <name type="scientific">Prunus persica</name>
    <name type="common">Peach</name>
    <name type="synonym">Amygdalus persica</name>
    <dbReference type="NCBI Taxonomy" id="3760"/>
    <lineage>
        <taxon>Eukaryota</taxon>
        <taxon>Viridiplantae</taxon>
        <taxon>Streptophyta</taxon>
        <taxon>Embryophyta</taxon>
        <taxon>Tracheophyta</taxon>
        <taxon>Spermatophyta</taxon>
        <taxon>Magnoliopsida</taxon>
        <taxon>eudicotyledons</taxon>
        <taxon>Gunneridae</taxon>
        <taxon>Pentapetalae</taxon>
        <taxon>rosids</taxon>
        <taxon>fabids</taxon>
        <taxon>Rosales</taxon>
        <taxon>Rosaceae</taxon>
        <taxon>Amygdaloideae</taxon>
        <taxon>Amygdaleae</taxon>
        <taxon>Prunus</taxon>
    </lineage>
</organism>
<dbReference type="eggNOG" id="ENOG502S012">
    <property type="taxonomic scope" value="Eukaryota"/>
</dbReference>
<feature type="compositionally biased region" description="Low complexity" evidence="1">
    <location>
        <begin position="221"/>
        <end position="235"/>
    </location>
</feature>
<keyword evidence="3" id="KW-1185">Reference proteome</keyword>
<accession>A0A251QC55</accession>
<reference evidence="2 3" key="1">
    <citation type="journal article" date="2013" name="Nat. Genet.">
        <title>The high-quality draft genome of peach (Prunus persica) identifies unique patterns of genetic diversity, domestication and genome evolution.</title>
        <authorList>
            <consortium name="International Peach Genome Initiative"/>
            <person name="Verde I."/>
            <person name="Abbott A.G."/>
            <person name="Scalabrin S."/>
            <person name="Jung S."/>
            <person name="Shu S."/>
            <person name="Marroni F."/>
            <person name="Zhebentyayeva T."/>
            <person name="Dettori M.T."/>
            <person name="Grimwood J."/>
            <person name="Cattonaro F."/>
            <person name="Zuccolo A."/>
            <person name="Rossini L."/>
            <person name="Jenkins J."/>
            <person name="Vendramin E."/>
            <person name="Meisel L.A."/>
            <person name="Decroocq V."/>
            <person name="Sosinski B."/>
            <person name="Prochnik S."/>
            <person name="Mitros T."/>
            <person name="Policriti A."/>
            <person name="Cipriani G."/>
            <person name="Dondini L."/>
            <person name="Ficklin S."/>
            <person name="Goodstein D.M."/>
            <person name="Xuan P."/>
            <person name="Del Fabbro C."/>
            <person name="Aramini V."/>
            <person name="Copetti D."/>
            <person name="Gonzalez S."/>
            <person name="Horner D.S."/>
            <person name="Falchi R."/>
            <person name="Lucas S."/>
            <person name="Mica E."/>
            <person name="Maldonado J."/>
            <person name="Lazzari B."/>
            <person name="Bielenberg D."/>
            <person name="Pirona R."/>
            <person name="Miculan M."/>
            <person name="Barakat A."/>
            <person name="Testolin R."/>
            <person name="Stella A."/>
            <person name="Tartarini S."/>
            <person name="Tonutti P."/>
            <person name="Arus P."/>
            <person name="Orellana A."/>
            <person name="Wells C."/>
            <person name="Main D."/>
            <person name="Vizzotto G."/>
            <person name="Silva H."/>
            <person name="Salamini F."/>
            <person name="Schmutz J."/>
            <person name="Morgante M."/>
            <person name="Rokhsar D.S."/>
        </authorList>
    </citation>
    <scope>NUCLEOTIDE SEQUENCE [LARGE SCALE GENOMIC DNA]</scope>
    <source>
        <strain evidence="3">cv. Nemared</strain>
    </source>
</reference>
<evidence type="ECO:0000256" key="1">
    <source>
        <dbReference type="SAM" id="MobiDB-lite"/>
    </source>
</evidence>
<evidence type="ECO:0000313" key="3">
    <source>
        <dbReference type="Proteomes" id="UP000006882"/>
    </source>
</evidence>
<name>A0A251QC55_PRUPE</name>
<sequence>MEAVNNSFTPDPNKPSKFEGLHFKRWRQKMLFYPTTKKLASVCTSDKPYASDNPTPEQTWALQTWTENDFLCKNYILNGLSDDLYDYYSSYDTAKDLWDALQKNYNTEEAGAKKFAVSRYLKFQMIDEKSVEAQSHELQKNAHEIIIEGMNLDEQFQISRMHCVSKEFSLESLITRLRIEEEARKHDMKEEVLLVSNNKKNHNSTKNQTPAALKTNAKNMKNQNRNCNNNDQNRNGQHDQSRNPQHYQNRNLHQNQNRSQPPSCNDDLGQFLCYNCHKLGAPCP</sequence>
<dbReference type="EMBL" id="CM007652">
    <property type="protein sequence ID" value="ONI21421.1"/>
    <property type="molecule type" value="Genomic_DNA"/>
</dbReference>
<dbReference type="Proteomes" id="UP000006882">
    <property type="component" value="Chromosome G2"/>
</dbReference>
<protein>
    <recommendedName>
        <fullName evidence="4">Retrotransposon Copia-like N-terminal domain-containing protein</fullName>
    </recommendedName>
</protein>
<dbReference type="Gramene" id="ONI21421">
    <property type="protein sequence ID" value="ONI21421"/>
    <property type="gene ID" value="PRUPE_2G065000"/>
</dbReference>
<dbReference type="PANTHER" id="PTHR47592">
    <property type="entry name" value="PBF68 PROTEIN"/>
    <property type="match status" value="1"/>
</dbReference>
<dbReference type="AlphaFoldDB" id="A0A251QC55"/>
<evidence type="ECO:0000313" key="2">
    <source>
        <dbReference type="EMBL" id="ONI21421.1"/>
    </source>
</evidence>
<proteinExistence type="predicted"/>
<dbReference type="PANTHER" id="PTHR47592:SF30">
    <property type="entry name" value="CCHC-TYPE DOMAIN-CONTAINING PROTEIN"/>
    <property type="match status" value="1"/>
</dbReference>
<feature type="region of interest" description="Disordered" evidence="1">
    <location>
        <begin position="221"/>
        <end position="247"/>
    </location>
</feature>
<dbReference type="Pfam" id="PF14223">
    <property type="entry name" value="Retrotran_gag_2"/>
    <property type="match status" value="1"/>
</dbReference>
<gene>
    <name evidence="2" type="ORF">PRUPE_2G065000</name>
</gene>